<gene>
    <name evidence="5" type="ORF">DBZ36_15795</name>
</gene>
<dbReference type="Gene3D" id="2.40.30.170">
    <property type="match status" value="1"/>
</dbReference>
<organism evidence="5 6">
    <name type="scientific">Alginatibacterium sediminis</name>
    <dbReference type="NCBI Taxonomy" id="2164068"/>
    <lineage>
        <taxon>Bacteria</taxon>
        <taxon>Pseudomonadati</taxon>
        <taxon>Pseudomonadota</taxon>
        <taxon>Gammaproteobacteria</taxon>
        <taxon>Alteromonadales</taxon>
        <taxon>Alteromonadaceae</taxon>
        <taxon>Alginatibacterium</taxon>
    </lineage>
</organism>
<dbReference type="Pfam" id="PF25954">
    <property type="entry name" value="Beta-barrel_RND_2"/>
    <property type="match status" value="1"/>
</dbReference>
<feature type="domain" description="CusB-like beta-barrel" evidence="4">
    <location>
        <begin position="212"/>
        <end position="281"/>
    </location>
</feature>
<comment type="similarity">
    <text evidence="1">Belongs to the membrane fusion protein (MFP) (TC 8.A.1) family.</text>
</comment>
<keyword evidence="2" id="KW-0812">Transmembrane</keyword>
<dbReference type="InterPro" id="IPR006143">
    <property type="entry name" value="RND_pump_MFP"/>
</dbReference>
<dbReference type="AlphaFoldDB" id="A0A420E960"/>
<protein>
    <submittedName>
        <fullName evidence="5">Efflux RND transporter periplasmic adaptor subunit</fullName>
    </submittedName>
</protein>
<name>A0A420E960_9ALTE</name>
<feature type="domain" description="Multidrug resistance protein MdtA-like barrel-sandwich hybrid" evidence="3">
    <location>
        <begin position="78"/>
        <end position="200"/>
    </location>
</feature>
<dbReference type="OrthoDB" id="9806939at2"/>
<sequence>MLRSVRNFFGARPYILSIVISVVVVLWMLSGQKNSQAEEATPEAAAEEKALTRVQVHRYSAQSIVQTLNLYGRTEALRQSTIGAEVAGRLSELLVERGAFVQEGDALARIDISNRQSQLKRAQALLEQRRIEYSGIQALNKKGFQGKASLAQARASLVDAQSLVESLTLDIDNTVIVAPFTGYYNHNYVEEGAYLGVGDPILQLTDTSEMVVRVDVSERDVNEMRAGLPALVKVMSGDEIPGVVSFVATVSNPATNTFKVEVLVDNSAKKLKAGVSAAVVFGLAEVSAIKVTPAVLALDDSGELGVKIVVDEHVQFVPAQLVRSEPDGAWLSGFDGDTDVIILGQGFVNPGEHVEAVSIATESQVTAQSKGE</sequence>
<dbReference type="PANTHER" id="PTHR30469:SF29">
    <property type="entry name" value="BLR2860 PROTEIN"/>
    <property type="match status" value="1"/>
</dbReference>
<dbReference type="InterPro" id="IPR058625">
    <property type="entry name" value="MdtA-like_BSH"/>
</dbReference>
<keyword evidence="2" id="KW-1133">Transmembrane helix</keyword>
<evidence type="ECO:0000259" key="3">
    <source>
        <dbReference type="Pfam" id="PF25917"/>
    </source>
</evidence>
<dbReference type="SUPFAM" id="SSF111369">
    <property type="entry name" value="HlyD-like secretion proteins"/>
    <property type="match status" value="1"/>
</dbReference>
<reference evidence="5 6" key="1">
    <citation type="submission" date="2018-09" db="EMBL/GenBank/DDBJ databases">
        <authorList>
            <person name="Wang Z."/>
        </authorList>
    </citation>
    <scope>NUCLEOTIDE SEQUENCE [LARGE SCALE GENOMIC DNA]</scope>
    <source>
        <strain evidence="5 6">ALS 81</strain>
    </source>
</reference>
<dbReference type="EMBL" id="RAQO01000008">
    <property type="protein sequence ID" value="RKF15834.1"/>
    <property type="molecule type" value="Genomic_DNA"/>
</dbReference>
<evidence type="ECO:0000256" key="1">
    <source>
        <dbReference type="ARBA" id="ARBA00009477"/>
    </source>
</evidence>
<dbReference type="RefSeq" id="WP_120355920.1">
    <property type="nucleotide sequence ID" value="NZ_RAQO01000008.1"/>
</dbReference>
<keyword evidence="2" id="KW-0472">Membrane</keyword>
<dbReference type="Pfam" id="PF25917">
    <property type="entry name" value="BSH_RND"/>
    <property type="match status" value="1"/>
</dbReference>
<evidence type="ECO:0000313" key="6">
    <source>
        <dbReference type="Proteomes" id="UP000286482"/>
    </source>
</evidence>
<dbReference type="NCBIfam" id="TIGR01730">
    <property type="entry name" value="RND_mfp"/>
    <property type="match status" value="1"/>
</dbReference>
<evidence type="ECO:0000259" key="4">
    <source>
        <dbReference type="Pfam" id="PF25954"/>
    </source>
</evidence>
<dbReference type="GO" id="GO:0015562">
    <property type="term" value="F:efflux transmembrane transporter activity"/>
    <property type="evidence" value="ECO:0007669"/>
    <property type="project" value="TreeGrafter"/>
</dbReference>
<evidence type="ECO:0000256" key="2">
    <source>
        <dbReference type="SAM" id="Phobius"/>
    </source>
</evidence>
<dbReference type="Proteomes" id="UP000286482">
    <property type="component" value="Unassembled WGS sequence"/>
</dbReference>
<dbReference type="InterPro" id="IPR058792">
    <property type="entry name" value="Beta-barrel_RND_2"/>
</dbReference>
<dbReference type="PANTHER" id="PTHR30469">
    <property type="entry name" value="MULTIDRUG RESISTANCE PROTEIN MDTA"/>
    <property type="match status" value="1"/>
</dbReference>
<feature type="transmembrane region" description="Helical" evidence="2">
    <location>
        <begin position="12"/>
        <end position="29"/>
    </location>
</feature>
<accession>A0A420E960</accession>
<dbReference type="Gene3D" id="2.40.50.100">
    <property type="match status" value="1"/>
</dbReference>
<dbReference type="GO" id="GO:1990281">
    <property type="term" value="C:efflux pump complex"/>
    <property type="evidence" value="ECO:0007669"/>
    <property type="project" value="TreeGrafter"/>
</dbReference>
<comment type="caution">
    <text evidence="5">The sequence shown here is derived from an EMBL/GenBank/DDBJ whole genome shotgun (WGS) entry which is preliminary data.</text>
</comment>
<evidence type="ECO:0000313" key="5">
    <source>
        <dbReference type="EMBL" id="RKF15834.1"/>
    </source>
</evidence>
<keyword evidence="6" id="KW-1185">Reference proteome</keyword>
<proteinExistence type="inferred from homology"/>